<dbReference type="KEGG" id="pex:IZT61_10880"/>
<organism evidence="1 2">
    <name type="scientific">Pedobacter endophyticus</name>
    <dbReference type="NCBI Taxonomy" id="2789740"/>
    <lineage>
        <taxon>Bacteria</taxon>
        <taxon>Pseudomonadati</taxon>
        <taxon>Bacteroidota</taxon>
        <taxon>Sphingobacteriia</taxon>
        <taxon>Sphingobacteriales</taxon>
        <taxon>Sphingobacteriaceae</taxon>
        <taxon>Pedobacter</taxon>
    </lineage>
</organism>
<accession>A0A7S9Q0L1</accession>
<sequence length="98" mass="11283">MDGTSTINGRHPQSLVLQKQRSFDDKFFRRIVISTEAEKSLNSASKKCFKDFSVPLRYSRKDEQILNLSLVALLGDLNAMALIPKLRDRLRGKDDWEN</sequence>
<dbReference type="AlphaFoldDB" id="A0A7S9Q0L1"/>
<reference evidence="1 2" key="1">
    <citation type="submission" date="2020-11" db="EMBL/GenBank/DDBJ databases">
        <title>Pedobacter endophytica, an endophytic bacteria isolated form Carex pumila.</title>
        <authorList>
            <person name="Peng Y."/>
            <person name="Jiang L."/>
            <person name="Lee J."/>
        </authorList>
    </citation>
    <scope>NUCLEOTIDE SEQUENCE [LARGE SCALE GENOMIC DNA]</scope>
    <source>
        <strain evidence="1 2">JBR3-12</strain>
    </source>
</reference>
<protein>
    <submittedName>
        <fullName evidence="1">Uncharacterized protein</fullName>
    </submittedName>
</protein>
<proteinExistence type="predicted"/>
<dbReference type="EMBL" id="CP064939">
    <property type="protein sequence ID" value="QPH41718.1"/>
    <property type="molecule type" value="Genomic_DNA"/>
</dbReference>
<gene>
    <name evidence="1" type="ORF">IZT61_10880</name>
</gene>
<evidence type="ECO:0000313" key="1">
    <source>
        <dbReference type="EMBL" id="QPH41718.1"/>
    </source>
</evidence>
<dbReference type="Proteomes" id="UP000594759">
    <property type="component" value="Chromosome"/>
</dbReference>
<name>A0A7S9Q0L1_9SPHI</name>
<keyword evidence="2" id="KW-1185">Reference proteome</keyword>
<dbReference type="RefSeq" id="WP_196101155.1">
    <property type="nucleotide sequence ID" value="NZ_CP064939.1"/>
</dbReference>
<evidence type="ECO:0000313" key="2">
    <source>
        <dbReference type="Proteomes" id="UP000594759"/>
    </source>
</evidence>